<evidence type="ECO:0000256" key="1">
    <source>
        <dbReference type="SAM" id="SignalP"/>
    </source>
</evidence>
<keyword evidence="1" id="KW-0732">Signal</keyword>
<dbReference type="Pfam" id="PF22504">
    <property type="entry name" value="DUF6993"/>
    <property type="match status" value="1"/>
</dbReference>
<reference evidence="3 4" key="1">
    <citation type="journal article" date="2019" name="Microorganisms">
        <title>Systematic Affiliation and Genome Analysis of Subtercola vilae DB165(T) with Particular Emphasis on Cold Adaptation of an Isolate from a High-Altitude Cold Volcano Lake.</title>
        <authorList>
            <person name="Villalobos A.S."/>
            <person name="Wiese J."/>
            <person name="Imhoff J.F."/>
            <person name="Dorador C."/>
            <person name="Keller A."/>
            <person name="Hentschel U."/>
        </authorList>
    </citation>
    <scope>NUCLEOTIDE SEQUENCE [LARGE SCALE GENOMIC DNA]</scope>
    <source>
        <strain evidence="3 4">DB165</strain>
    </source>
</reference>
<dbReference type="RefSeq" id="WP_136641578.1">
    <property type="nucleotide sequence ID" value="NZ_QYRT01000009.1"/>
</dbReference>
<evidence type="ECO:0000259" key="2">
    <source>
        <dbReference type="Pfam" id="PF22504"/>
    </source>
</evidence>
<dbReference type="EMBL" id="QYRT01000009">
    <property type="protein sequence ID" value="TIH38329.1"/>
    <property type="molecule type" value="Genomic_DNA"/>
</dbReference>
<evidence type="ECO:0000313" key="3">
    <source>
        <dbReference type="EMBL" id="TIH38329.1"/>
    </source>
</evidence>
<dbReference type="Proteomes" id="UP000306192">
    <property type="component" value="Unassembled WGS sequence"/>
</dbReference>
<feature type="signal peptide" evidence="1">
    <location>
        <begin position="1"/>
        <end position="23"/>
    </location>
</feature>
<protein>
    <recommendedName>
        <fullName evidence="2">DUF6993 domain-containing protein</fullName>
    </recommendedName>
</protein>
<evidence type="ECO:0000313" key="4">
    <source>
        <dbReference type="Proteomes" id="UP000306192"/>
    </source>
</evidence>
<proteinExistence type="predicted"/>
<dbReference type="InterPro" id="IPR054262">
    <property type="entry name" value="DUF6993"/>
</dbReference>
<name>A0A4T2C3N9_9MICO</name>
<dbReference type="AlphaFoldDB" id="A0A4T2C3N9"/>
<comment type="caution">
    <text evidence="3">The sequence shown here is derived from an EMBL/GenBank/DDBJ whole genome shotgun (WGS) entry which is preliminary data.</text>
</comment>
<gene>
    <name evidence="3" type="ORF">D4765_07065</name>
</gene>
<feature type="domain" description="DUF6993" evidence="2">
    <location>
        <begin position="80"/>
        <end position="159"/>
    </location>
</feature>
<dbReference type="OrthoDB" id="5125712at2"/>
<feature type="chain" id="PRO_5038495693" description="DUF6993 domain-containing protein" evidence="1">
    <location>
        <begin position="24"/>
        <end position="165"/>
    </location>
</feature>
<keyword evidence="4" id="KW-1185">Reference proteome</keyword>
<sequence length="165" mass="16438">MPRPLFRVGAAFALGAAAVIMFAACTSATPSPAPATTAASTATGAATSAPTAAPVIVPSGTAADNLPYFDHVNTGLIASSTAAGQTPDGKAFTSALRDAGFGIASMQVTPDITTVGVKADSIQFSIAVNGSCLVGQYGFGQYHSLVTPLLGTGKCLIGETRTIDW</sequence>
<accession>A0A4T2C3N9</accession>
<organism evidence="3 4">
    <name type="scientific">Subtercola vilae</name>
    <dbReference type="NCBI Taxonomy" id="2056433"/>
    <lineage>
        <taxon>Bacteria</taxon>
        <taxon>Bacillati</taxon>
        <taxon>Actinomycetota</taxon>
        <taxon>Actinomycetes</taxon>
        <taxon>Micrococcales</taxon>
        <taxon>Microbacteriaceae</taxon>
        <taxon>Subtercola</taxon>
    </lineage>
</organism>
<dbReference type="PROSITE" id="PS51257">
    <property type="entry name" value="PROKAR_LIPOPROTEIN"/>
    <property type="match status" value="1"/>
</dbReference>